<name>A0A3E3IJB9_9FIRM</name>
<organism evidence="1 2">
    <name type="scientific">Eisenbergiella massiliensis</name>
    <dbReference type="NCBI Taxonomy" id="1720294"/>
    <lineage>
        <taxon>Bacteria</taxon>
        <taxon>Bacillati</taxon>
        <taxon>Bacillota</taxon>
        <taxon>Clostridia</taxon>
        <taxon>Lachnospirales</taxon>
        <taxon>Lachnospiraceae</taxon>
        <taxon>Eisenbergiella</taxon>
    </lineage>
</organism>
<protein>
    <submittedName>
        <fullName evidence="1">Uncharacterized protein</fullName>
    </submittedName>
</protein>
<sequence length="59" mass="6785">MVSSDGVVKNTAMNARNGYKIYNYSVDAAGNGKVERNLFRFLPLFCEKYRLCFKINMLI</sequence>
<gene>
    <name evidence="1" type="ORF">DWY69_23065</name>
</gene>
<dbReference type="EMBL" id="QVLU01000026">
    <property type="protein sequence ID" value="RGE67102.1"/>
    <property type="molecule type" value="Genomic_DNA"/>
</dbReference>
<accession>A0A3E3IJB9</accession>
<dbReference type="AlphaFoldDB" id="A0A3E3IJB9"/>
<dbReference type="Proteomes" id="UP000261166">
    <property type="component" value="Unassembled WGS sequence"/>
</dbReference>
<evidence type="ECO:0000313" key="2">
    <source>
        <dbReference type="Proteomes" id="UP000261166"/>
    </source>
</evidence>
<reference evidence="1 2" key="1">
    <citation type="submission" date="2018-08" db="EMBL/GenBank/DDBJ databases">
        <title>A genome reference for cultivated species of the human gut microbiota.</title>
        <authorList>
            <person name="Zou Y."/>
            <person name="Xue W."/>
            <person name="Luo G."/>
        </authorList>
    </citation>
    <scope>NUCLEOTIDE SEQUENCE [LARGE SCALE GENOMIC DNA]</scope>
    <source>
        <strain evidence="1 2">AF26-4BH</strain>
    </source>
</reference>
<proteinExistence type="predicted"/>
<comment type="caution">
    <text evidence="1">The sequence shown here is derived from an EMBL/GenBank/DDBJ whole genome shotgun (WGS) entry which is preliminary data.</text>
</comment>
<evidence type="ECO:0000313" key="1">
    <source>
        <dbReference type="EMBL" id="RGE67102.1"/>
    </source>
</evidence>